<evidence type="ECO:0000256" key="1">
    <source>
        <dbReference type="SAM" id="Phobius"/>
    </source>
</evidence>
<keyword evidence="1" id="KW-0812">Transmembrane</keyword>
<dbReference type="PANTHER" id="PTHR12526">
    <property type="entry name" value="GLYCOSYLTRANSFERASE"/>
    <property type="match status" value="1"/>
</dbReference>
<comment type="caution">
    <text evidence="2">The sequence shown here is derived from an EMBL/GenBank/DDBJ whole genome shotgun (WGS) entry which is preliminary data.</text>
</comment>
<dbReference type="Pfam" id="PF13692">
    <property type="entry name" value="Glyco_trans_1_4"/>
    <property type="match status" value="1"/>
</dbReference>
<dbReference type="Proteomes" id="UP000451233">
    <property type="component" value="Unassembled WGS sequence"/>
</dbReference>
<name>A0A7K1Y2E5_9SPHI</name>
<keyword evidence="3" id="KW-1185">Reference proteome</keyword>
<evidence type="ECO:0000313" key="2">
    <source>
        <dbReference type="EMBL" id="MXV17454.1"/>
    </source>
</evidence>
<dbReference type="AlphaFoldDB" id="A0A7K1Y2E5"/>
<sequence length="403" mass="44566">MKVTIISTTDEGGAGYAAKNLYLGFLAAGIGVSFLTVRDFQQPSRNPLKRLYNWWLVRKNILDNFKLQQDPPPGYDYFTFARTGYRNIHKHPLVKNADVLNIHWISNMVDYPSFFRKLGKPVIWTLHDTNPFTGGCHYNFGCELFRETCASCKQLSAPVRDFAAKDNLRVKAESLVTLQPARTIVVSPSRWLKSLSEKSALFSRFRHENIPYGIDTDIFKPHDRDAARTKLGILPGQFAVLFVGTSLAEYRKGFDAVLGLKALLADEPGIVFLAAGKAAMPREGIINLGFIAEKDAVAQAYTAADCFLIPSREDNLPNTMLEALCCGCPVIGFAAGGITDAVIHGVNGFTVAKNDLAALKMHILRLKENPELLNREAIAAAAGRKYALLNQAEAYLELANIIR</sequence>
<gene>
    <name evidence="2" type="ORF">GS398_19300</name>
</gene>
<keyword evidence="2" id="KW-0808">Transferase</keyword>
<reference evidence="2 3" key="1">
    <citation type="submission" date="2019-11" db="EMBL/GenBank/DDBJ databases">
        <title>Pedobacter sp. HMF7056 Genome sequencing and assembly.</title>
        <authorList>
            <person name="Kang H."/>
            <person name="Kim H."/>
            <person name="Joh K."/>
        </authorList>
    </citation>
    <scope>NUCLEOTIDE SEQUENCE [LARGE SCALE GENOMIC DNA]</scope>
    <source>
        <strain evidence="2 3">HMF7056</strain>
    </source>
</reference>
<feature type="transmembrane region" description="Helical" evidence="1">
    <location>
        <begin position="20"/>
        <end position="40"/>
    </location>
</feature>
<dbReference type="SUPFAM" id="SSF53756">
    <property type="entry name" value="UDP-Glycosyltransferase/glycogen phosphorylase"/>
    <property type="match status" value="1"/>
</dbReference>
<dbReference type="RefSeq" id="WP_160908461.1">
    <property type="nucleotide sequence ID" value="NZ_WVHS01000005.1"/>
</dbReference>
<dbReference type="GO" id="GO:0016757">
    <property type="term" value="F:glycosyltransferase activity"/>
    <property type="evidence" value="ECO:0007669"/>
    <property type="project" value="TreeGrafter"/>
</dbReference>
<dbReference type="Gene3D" id="3.40.50.2000">
    <property type="entry name" value="Glycogen Phosphorylase B"/>
    <property type="match status" value="2"/>
</dbReference>
<evidence type="ECO:0000313" key="3">
    <source>
        <dbReference type="Proteomes" id="UP000451233"/>
    </source>
</evidence>
<protein>
    <submittedName>
        <fullName evidence="2">Glycosyltransferase</fullName>
    </submittedName>
</protein>
<dbReference type="EMBL" id="WVHS01000005">
    <property type="protein sequence ID" value="MXV17454.1"/>
    <property type="molecule type" value="Genomic_DNA"/>
</dbReference>
<proteinExistence type="predicted"/>
<organism evidence="2 3">
    <name type="scientific">Hufsiella ginkgonis</name>
    <dbReference type="NCBI Taxonomy" id="2695274"/>
    <lineage>
        <taxon>Bacteria</taxon>
        <taxon>Pseudomonadati</taxon>
        <taxon>Bacteroidota</taxon>
        <taxon>Sphingobacteriia</taxon>
        <taxon>Sphingobacteriales</taxon>
        <taxon>Sphingobacteriaceae</taxon>
        <taxon>Hufsiella</taxon>
    </lineage>
</organism>
<dbReference type="PANTHER" id="PTHR12526:SF635">
    <property type="entry name" value="GLYCOSYL TRANSFERASE GROUP 1"/>
    <property type="match status" value="1"/>
</dbReference>
<keyword evidence="1" id="KW-1133">Transmembrane helix</keyword>
<accession>A0A7K1Y2E5</accession>
<keyword evidence="1" id="KW-0472">Membrane</keyword>